<dbReference type="Proteomes" id="UP000886523">
    <property type="component" value="Unassembled WGS sequence"/>
</dbReference>
<comment type="caution">
    <text evidence="1">The sequence shown here is derived from an EMBL/GenBank/DDBJ whole genome shotgun (WGS) entry which is preliminary data.</text>
</comment>
<gene>
    <name evidence="1" type="ORF">BS47DRAFT_1366605</name>
</gene>
<evidence type="ECO:0000313" key="1">
    <source>
        <dbReference type="EMBL" id="KAF9507482.1"/>
    </source>
</evidence>
<reference evidence="1" key="1">
    <citation type="journal article" date="2020" name="Nat. Commun.">
        <title>Large-scale genome sequencing of mycorrhizal fungi provides insights into the early evolution of symbiotic traits.</title>
        <authorList>
            <person name="Miyauchi S."/>
            <person name="Kiss E."/>
            <person name="Kuo A."/>
            <person name="Drula E."/>
            <person name="Kohler A."/>
            <person name="Sanchez-Garcia M."/>
            <person name="Morin E."/>
            <person name="Andreopoulos B."/>
            <person name="Barry K.W."/>
            <person name="Bonito G."/>
            <person name="Buee M."/>
            <person name="Carver A."/>
            <person name="Chen C."/>
            <person name="Cichocki N."/>
            <person name="Clum A."/>
            <person name="Culley D."/>
            <person name="Crous P.W."/>
            <person name="Fauchery L."/>
            <person name="Girlanda M."/>
            <person name="Hayes R.D."/>
            <person name="Keri Z."/>
            <person name="LaButti K."/>
            <person name="Lipzen A."/>
            <person name="Lombard V."/>
            <person name="Magnuson J."/>
            <person name="Maillard F."/>
            <person name="Murat C."/>
            <person name="Nolan M."/>
            <person name="Ohm R.A."/>
            <person name="Pangilinan J."/>
            <person name="Pereira M.F."/>
            <person name="Perotto S."/>
            <person name="Peter M."/>
            <person name="Pfister S."/>
            <person name="Riley R."/>
            <person name="Sitrit Y."/>
            <person name="Stielow J.B."/>
            <person name="Szollosi G."/>
            <person name="Zifcakova L."/>
            <person name="Stursova M."/>
            <person name="Spatafora J.W."/>
            <person name="Tedersoo L."/>
            <person name="Vaario L.M."/>
            <person name="Yamada A."/>
            <person name="Yan M."/>
            <person name="Wang P."/>
            <person name="Xu J."/>
            <person name="Bruns T."/>
            <person name="Baldrian P."/>
            <person name="Vilgalys R."/>
            <person name="Dunand C."/>
            <person name="Henrissat B."/>
            <person name="Grigoriev I.V."/>
            <person name="Hibbett D."/>
            <person name="Nagy L.G."/>
            <person name="Martin F.M."/>
        </authorList>
    </citation>
    <scope>NUCLEOTIDE SEQUENCE</scope>
    <source>
        <strain evidence="1">UP504</strain>
    </source>
</reference>
<dbReference type="PANTHER" id="PTHR39218:SF1">
    <property type="entry name" value="OXIDOREDUCTASE 14 KDA SUBUNIT, PUTATIVE (AFU_ORTHOLOGUE AFUA_1G12110)-RELATED"/>
    <property type="match status" value="1"/>
</dbReference>
<name>A0A9P6AKY1_9AGAM</name>
<proteinExistence type="predicted"/>
<evidence type="ECO:0000313" key="2">
    <source>
        <dbReference type="Proteomes" id="UP000886523"/>
    </source>
</evidence>
<dbReference type="OrthoDB" id="2141050at2759"/>
<keyword evidence="2" id="KW-1185">Reference proteome</keyword>
<protein>
    <submittedName>
        <fullName evidence="1">Uncharacterized protein</fullName>
    </submittedName>
</protein>
<dbReference type="AlphaFoldDB" id="A0A9P6AKY1"/>
<sequence>MMLATALKEAVYIQPFTASLRSGAVRAWALGIQKRPVFERPLTHAATGAAFGVLGYFVYHWEERQNIMIDRGIKMLGRPKWDKGNGFVGTTSWTGAPLPTKEGEASQE</sequence>
<dbReference type="PANTHER" id="PTHR39218">
    <property type="entry name" value="OXIDOREDUCTASE 14 KDA SUBUNIT, PUTATIVE (AFU_ORTHOLOGUE AFUA_1G12110)-RELATED"/>
    <property type="match status" value="1"/>
</dbReference>
<organism evidence="1 2">
    <name type="scientific">Hydnum rufescens UP504</name>
    <dbReference type="NCBI Taxonomy" id="1448309"/>
    <lineage>
        <taxon>Eukaryota</taxon>
        <taxon>Fungi</taxon>
        <taxon>Dikarya</taxon>
        <taxon>Basidiomycota</taxon>
        <taxon>Agaricomycotina</taxon>
        <taxon>Agaricomycetes</taxon>
        <taxon>Cantharellales</taxon>
        <taxon>Hydnaceae</taxon>
        <taxon>Hydnum</taxon>
    </lineage>
</organism>
<dbReference type="EMBL" id="MU129079">
    <property type="protein sequence ID" value="KAF9507482.1"/>
    <property type="molecule type" value="Genomic_DNA"/>
</dbReference>
<accession>A0A9P6AKY1</accession>